<dbReference type="EMBL" id="VDLU01000002">
    <property type="protein sequence ID" value="TNJ28447.1"/>
    <property type="molecule type" value="Genomic_DNA"/>
</dbReference>
<keyword evidence="3" id="KW-1185">Reference proteome</keyword>
<accession>A0A4Z1T5N7</accession>
<dbReference type="OrthoDB" id="10251587at2759"/>
<organism evidence="2 3">
    <name type="scientific">Giardia muris</name>
    <dbReference type="NCBI Taxonomy" id="5742"/>
    <lineage>
        <taxon>Eukaryota</taxon>
        <taxon>Metamonada</taxon>
        <taxon>Diplomonadida</taxon>
        <taxon>Hexamitidae</taxon>
        <taxon>Giardiinae</taxon>
        <taxon>Giardia</taxon>
    </lineage>
</organism>
<name>A0A4Z1T5N7_GIAMU</name>
<evidence type="ECO:0000256" key="1">
    <source>
        <dbReference type="SAM" id="MobiDB-lite"/>
    </source>
</evidence>
<dbReference type="AlphaFoldDB" id="A0A4Z1T5N7"/>
<evidence type="ECO:0000313" key="3">
    <source>
        <dbReference type="Proteomes" id="UP000315496"/>
    </source>
</evidence>
<sequence length="114" mass="13257">MSNDDGGTVAHERRLREREQKERALREEWNLQYGPEYIQACAESQGITDQCREKVGLPPRKVLDNSDVMARIPAPYRRAVQPKTETDVIGLYNDDFDQRLFSPHEHGIKRTVFD</sequence>
<evidence type="ECO:0000313" key="2">
    <source>
        <dbReference type="EMBL" id="TNJ28447.1"/>
    </source>
</evidence>
<dbReference type="Proteomes" id="UP000315496">
    <property type="component" value="Chromosome 2"/>
</dbReference>
<feature type="region of interest" description="Disordered" evidence="1">
    <location>
        <begin position="1"/>
        <end position="21"/>
    </location>
</feature>
<gene>
    <name evidence="2" type="ORF">GMRT_12579</name>
</gene>
<feature type="compositionally biased region" description="Basic and acidic residues" evidence="1">
    <location>
        <begin position="10"/>
        <end position="21"/>
    </location>
</feature>
<dbReference type="VEuPathDB" id="GiardiaDB:GMRT_12579"/>
<comment type="caution">
    <text evidence="2">The sequence shown here is derived from an EMBL/GenBank/DDBJ whole genome shotgun (WGS) entry which is preliminary data.</text>
</comment>
<protein>
    <submittedName>
        <fullName evidence="2">Uncharacterized protein</fullName>
    </submittedName>
</protein>
<proteinExistence type="predicted"/>
<reference evidence="2 3" key="1">
    <citation type="submission" date="2019-05" db="EMBL/GenBank/DDBJ databases">
        <title>The compact genome of Giardia muris reveals important steps in the evolution of intestinal protozoan parasites.</title>
        <authorList>
            <person name="Xu F."/>
            <person name="Jimenez-Gonzalez A."/>
            <person name="Einarsson E."/>
            <person name="Astvaldsson A."/>
            <person name="Peirasmaki D."/>
            <person name="Eckmann L."/>
            <person name="Andersson J.O."/>
            <person name="Svard S.G."/>
            <person name="Jerlstrom-Hultqvist J."/>
        </authorList>
    </citation>
    <scope>NUCLEOTIDE SEQUENCE [LARGE SCALE GENOMIC DNA]</scope>
    <source>
        <strain evidence="2 3">Roberts-Thomson</strain>
    </source>
</reference>